<dbReference type="PROSITE" id="PS00957">
    <property type="entry name" value="NAD_G3PDH"/>
    <property type="match status" value="1"/>
</dbReference>
<evidence type="ECO:0000256" key="2">
    <source>
        <dbReference type="ARBA" id="ARBA00022516"/>
    </source>
</evidence>
<sequence>MTDKLAVTVLGGGSFGTALASIAADNGYTVTQWLRDDTLADEINEKKRNSRYLPDYVINDKVQATTDVLSAVSRADVIFVAIPSKAFARVVEQAHQGLRPDQVMISTAKGIQEDGFLLMSEILKRHTPSQHVGVLSGPNLAKEIAQKQMTATVVASDDALTRETIQDILGCSYFRVYASNDLYGVELGGALKNIYAIASGMASALGVGENTKSMLITRSLAEMSRFAVAMGANPMTFLGLSGVGDLIVTCSSPLSRNYRVGFAIGQGKTLDEAVDSLGQVAEGVNTIRLVRNKSQEMGVYMPLASGLYEVLFNQQPVQKVIHGLMTAEQSTDVEFVLPRQV</sequence>
<dbReference type="InterPro" id="IPR006109">
    <property type="entry name" value="G3P_DH_NAD-dep_C"/>
</dbReference>
<evidence type="ECO:0000256" key="15">
    <source>
        <dbReference type="PIRSR" id="PIRSR000114-2"/>
    </source>
</evidence>
<dbReference type="GO" id="GO:0046168">
    <property type="term" value="P:glycerol-3-phosphate catabolic process"/>
    <property type="evidence" value="ECO:0007669"/>
    <property type="project" value="InterPro"/>
</dbReference>
<keyword evidence="2 13" id="KW-0444">Lipid biosynthesis</keyword>
<dbReference type="GO" id="GO:0051287">
    <property type="term" value="F:NAD binding"/>
    <property type="evidence" value="ECO:0007669"/>
    <property type="project" value="InterPro"/>
</dbReference>
<evidence type="ECO:0000256" key="10">
    <source>
        <dbReference type="ARBA" id="ARBA00066687"/>
    </source>
</evidence>
<feature type="binding site" evidence="15">
    <location>
        <position position="109"/>
    </location>
    <ligand>
        <name>substrate</name>
    </ligand>
</feature>
<keyword evidence="13" id="KW-0963">Cytoplasm</keyword>
<feature type="binding site" evidence="13">
    <location>
        <position position="257"/>
    </location>
    <ligand>
        <name>sn-glycerol 3-phosphate</name>
        <dbReference type="ChEBI" id="CHEBI:57597"/>
    </ligand>
</feature>
<evidence type="ECO:0000259" key="18">
    <source>
        <dbReference type="Pfam" id="PF01210"/>
    </source>
</evidence>
<feature type="binding site" evidence="16">
    <location>
        <begin position="11"/>
        <end position="16"/>
    </location>
    <ligand>
        <name>NAD(+)</name>
        <dbReference type="ChEBI" id="CHEBI:57540"/>
    </ligand>
</feature>
<keyword evidence="8 13" id="KW-1208">Phospholipid metabolism</keyword>
<comment type="subcellular location">
    <subcellularLocation>
        <location evidence="13">Cytoplasm</location>
    </subcellularLocation>
</comment>
<dbReference type="Pfam" id="PF07479">
    <property type="entry name" value="NAD_Gly3P_dh_C"/>
    <property type="match status" value="1"/>
</dbReference>
<accession>A0A839IR34</accession>
<comment type="function">
    <text evidence="13">Catalyzes the reduction of the glycolytic intermediate dihydroxyacetone phosphate (DHAP) to sn-glycerol 3-phosphate (G3P), the key precursor for phospholipid synthesis.</text>
</comment>
<dbReference type="PRINTS" id="PR00077">
    <property type="entry name" value="GPDHDRGNASE"/>
</dbReference>
<feature type="binding site" evidence="13">
    <location>
        <position position="109"/>
    </location>
    <ligand>
        <name>NADPH</name>
        <dbReference type="ChEBI" id="CHEBI:57783"/>
    </ligand>
</feature>
<feature type="binding site" evidence="13">
    <location>
        <position position="15"/>
    </location>
    <ligand>
        <name>NADPH</name>
        <dbReference type="ChEBI" id="CHEBI:57783"/>
    </ligand>
</feature>
<comment type="similarity">
    <text evidence="1 13 17">Belongs to the NAD-dependent glycerol-3-phosphate dehydrogenase family.</text>
</comment>
<feature type="binding site" evidence="13">
    <location>
        <position position="256"/>
    </location>
    <ligand>
        <name>sn-glycerol 3-phosphate</name>
        <dbReference type="ChEBI" id="CHEBI:57597"/>
    </ligand>
</feature>
<evidence type="ECO:0000313" key="21">
    <source>
        <dbReference type="Proteomes" id="UP000565262"/>
    </source>
</evidence>
<dbReference type="FunFam" id="3.40.50.720:FF:000019">
    <property type="entry name" value="Glycerol-3-phosphate dehydrogenase [NAD(P)+]"/>
    <property type="match status" value="1"/>
</dbReference>
<feature type="binding site" evidence="16">
    <location>
        <position position="141"/>
    </location>
    <ligand>
        <name>NAD(+)</name>
        <dbReference type="ChEBI" id="CHEBI:57540"/>
    </ligand>
</feature>
<evidence type="ECO:0000259" key="19">
    <source>
        <dbReference type="Pfam" id="PF07479"/>
    </source>
</evidence>
<feature type="binding site" evidence="13">
    <location>
        <position position="282"/>
    </location>
    <ligand>
        <name>NADPH</name>
        <dbReference type="ChEBI" id="CHEBI:57783"/>
    </ligand>
</feature>
<dbReference type="InterPro" id="IPR011128">
    <property type="entry name" value="G3P_DH_NAD-dep_N"/>
</dbReference>
<dbReference type="SUPFAM" id="SSF48179">
    <property type="entry name" value="6-phosphogluconate dehydrogenase C-terminal domain-like"/>
    <property type="match status" value="1"/>
</dbReference>
<dbReference type="PIRSF" id="PIRSF000114">
    <property type="entry name" value="Glycerol-3-P_dh"/>
    <property type="match status" value="1"/>
</dbReference>
<feature type="binding site" evidence="13">
    <location>
        <position position="256"/>
    </location>
    <ligand>
        <name>NADPH</name>
        <dbReference type="ChEBI" id="CHEBI:57783"/>
    </ligand>
</feature>
<evidence type="ECO:0000256" key="4">
    <source>
        <dbReference type="ARBA" id="ARBA00023002"/>
    </source>
</evidence>
<keyword evidence="7 13" id="KW-0594">Phospholipid biosynthesis</keyword>
<feature type="binding site" evidence="13">
    <location>
        <position position="245"/>
    </location>
    <ligand>
        <name>sn-glycerol 3-phosphate</name>
        <dbReference type="ChEBI" id="CHEBI:57597"/>
    </ligand>
</feature>
<dbReference type="Pfam" id="PF01210">
    <property type="entry name" value="NAD_Gly3P_dh_N"/>
    <property type="match status" value="1"/>
</dbReference>
<evidence type="ECO:0000256" key="12">
    <source>
        <dbReference type="ARBA" id="ARBA00080511"/>
    </source>
</evidence>
<keyword evidence="5 13" id="KW-0520">NAD</keyword>
<dbReference type="AlphaFoldDB" id="A0A839IR34"/>
<dbReference type="GO" id="GO:0005975">
    <property type="term" value="P:carbohydrate metabolic process"/>
    <property type="evidence" value="ECO:0007669"/>
    <property type="project" value="InterPro"/>
</dbReference>
<dbReference type="EMBL" id="JACJFM010000011">
    <property type="protein sequence ID" value="MBB1487012.1"/>
    <property type="molecule type" value="Genomic_DNA"/>
</dbReference>
<organism evidence="20 21">
    <name type="scientific">Oceanospirillum sediminis</name>
    <dbReference type="NCBI Taxonomy" id="2760088"/>
    <lineage>
        <taxon>Bacteria</taxon>
        <taxon>Pseudomonadati</taxon>
        <taxon>Pseudomonadota</taxon>
        <taxon>Gammaproteobacteria</taxon>
        <taxon>Oceanospirillales</taxon>
        <taxon>Oceanospirillaceae</taxon>
        <taxon>Oceanospirillum</taxon>
    </lineage>
</organism>
<feature type="active site" description="Proton acceptor" evidence="13 14">
    <location>
        <position position="192"/>
    </location>
</feature>
<evidence type="ECO:0000256" key="5">
    <source>
        <dbReference type="ARBA" id="ARBA00023027"/>
    </source>
</evidence>
<evidence type="ECO:0000256" key="9">
    <source>
        <dbReference type="ARBA" id="ARBA00052716"/>
    </source>
</evidence>
<name>A0A839IR34_9GAMM</name>
<dbReference type="NCBIfam" id="NF000946">
    <property type="entry name" value="PRK00094.2-4"/>
    <property type="match status" value="1"/>
</dbReference>
<dbReference type="GO" id="GO:0046167">
    <property type="term" value="P:glycerol-3-phosphate biosynthetic process"/>
    <property type="evidence" value="ECO:0007669"/>
    <property type="project" value="UniProtKB-UniRule"/>
</dbReference>
<dbReference type="PANTHER" id="PTHR11728">
    <property type="entry name" value="GLYCEROL-3-PHOSPHATE DEHYDROGENASE"/>
    <property type="match status" value="1"/>
</dbReference>
<feature type="binding site" evidence="13">
    <location>
        <position position="192"/>
    </location>
    <ligand>
        <name>sn-glycerol 3-phosphate</name>
        <dbReference type="ChEBI" id="CHEBI:57597"/>
    </ligand>
</feature>
<dbReference type="EC" id="1.1.1.94" evidence="10 13"/>
<dbReference type="FunFam" id="1.10.1040.10:FF:000001">
    <property type="entry name" value="Glycerol-3-phosphate dehydrogenase [NAD(P)+]"/>
    <property type="match status" value="1"/>
</dbReference>
<dbReference type="HAMAP" id="MF_00394">
    <property type="entry name" value="NAD_Glyc3P_dehydrog"/>
    <property type="match status" value="1"/>
</dbReference>
<feature type="binding site" evidence="13">
    <location>
        <position position="109"/>
    </location>
    <ligand>
        <name>sn-glycerol 3-phosphate</name>
        <dbReference type="ChEBI" id="CHEBI:57597"/>
    </ligand>
</feature>
<evidence type="ECO:0000256" key="1">
    <source>
        <dbReference type="ARBA" id="ARBA00011009"/>
    </source>
</evidence>
<feature type="binding site" evidence="13">
    <location>
        <position position="52"/>
    </location>
    <ligand>
        <name>NADPH</name>
        <dbReference type="ChEBI" id="CHEBI:57783"/>
    </ligand>
</feature>
<feature type="domain" description="Glycerol-3-phosphate dehydrogenase NAD-dependent N-terminal" evidence="18">
    <location>
        <begin position="7"/>
        <end position="158"/>
    </location>
</feature>
<dbReference type="InterPro" id="IPR006168">
    <property type="entry name" value="G3P_DH_NAD-dep"/>
</dbReference>
<feature type="binding site" evidence="13">
    <location>
        <position position="255"/>
    </location>
    <ligand>
        <name>sn-glycerol 3-phosphate</name>
        <dbReference type="ChEBI" id="CHEBI:57597"/>
    </ligand>
</feature>
<comment type="caution">
    <text evidence="20">The sequence shown here is derived from an EMBL/GenBank/DDBJ whole genome shotgun (WGS) entry which is preliminary data.</text>
</comment>
<keyword evidence="3 13" id="KW-0521">NADP</keyword>
<proteinExistence type="inferred from homology"/>
<dbReference type="UniPathway" id="UPA00940"/>
<evidence type="ECO:0000256" key="14">
    <source>
        <dbReference type="PIRSR" id="PIRSR000114-1"/>
    </source>
</evidence>
<dbReference type="NCBIfam" id="NF000942">
    <property type="entry name" value="PRK00094.1-4"/>
    <property type="match status" value="1"/>
</dbReference>
<dbReference type="NCBIfam" id="NF000940">
    <property type="entry name" value="PRK00094.1-2"/>
    <property type="match status" value="1"/>
</dbReference>
<feature type="binding site" evidence="13">
    <location>
        <position position="14"/>
    </location>
    <ligand>
        <name>NADPH</name>
        <dbReference type="ChEBI" id="CHEBI:57783"/>
    </ligand>
</feature>
<keyword evidence="4 13" id="KW-0560">Oxidoreductase</keyword>
<evidence type="ECO:0000256" key="16">
    <source>
        <dbReference type="PIRSR" id="PIRSR000114-3"/>
    </source>
</evidence>
<dbReference type="SUPFAM" id="SSF51735">
    <property type="entry name" value="NAD(P)-binding Rossmann-fold domains"/>
    <property type="match status" value="1"/>
</dbReference>
<evidence type="ECO:0000256" key="11">
    <source>
        <dbReference type="ARBA" id="ARBA00069372"/>
    </source>
</evidence>
<feature type="binding site" evidence="13">
    <location>
        <position position="137"/>
    </location>
    <ligand>
        <name>sn-glycerol 3-phosphate</name>
        <dbReference type="ChEBI" id="CHEBI:57597"/>
    </ligand>
</feature>
<dbReference type="GO" id="GO:0046474">
    <property type="term" value="P:glycerophospholipid biosynthetic process"/>
    <property type="evidence" value="ECO:0007669"/>
    <property type="project" value="TreeGrafter"/>
</dbReference>
<evidence type="ECO:0000256" key="7">
    <source>
        <dbReference type="ARBA" id="ARBA00023209"/>
    </source>
</evidence>
<feature type="binding site" evidence="13">
    <location>
        <position position="141"/>
    </location>
    <ligand>
        <name>NADPH</name>
        <dbReference type="ChEBI" id="CHEBI:57783"/>
    </ligand>
</feature>
<feature type="binding site" evidence="16">
    <location>
        <position position="256"/>
    </location>
    <ligand>
        <name>NAD(+)</name>
        <dbReference type="ChEBI" id="CHEBI:57540"/>
    </ligand>
</feature>
<feature type="binding site" evidence="15">
    <location>
        <begin position="256"/>
        <end position="257"/>
    </location>
    <ligand>
        <name>substrate</name>
    </ligand>
</feature>
<dbReference type="InterPro" id="IPR013328">
    <property type="entry name" value="6PGD_dom2"/>
</dbReference>
<evidence type="ECO:0000256" key="8">
    <source>
        <dbReference type="ARBA" id="ARBA00023264"/>
    </source>
</evidence>
<comment type="caution">
    <text evidence="13">Lacks conserved residue(s) required for the propagation of feature annotation.</text>
</comment>
<feature type="binding site" evidence="13">
    <location>
        <position position="280"/>
    </location>
    <ligand>
        <name>NADPH</name>
        <dbReference type="ChEBI" id="CHEBI:57783"/>
    </ligand>
</feature>
<dbReference type="GO" id="GO:0047952">
    <property type="term" value="F:glycerol-3-phosphate dehydrogenase [NAD(P)+] activity"/>
    <property type="evidence" value="ECO:0007669"/>
    <property type="project" value="UniProtKB-UniRule"/>
</dbReference>
<comment type="pathway">
    <text evidence="13">Membrane lipid metabolism; glycerophospholipid metabolism.</text>
</comment>
<dbReference type="InterPro" id="IPR036291">
    <property type="entry name" value="NAD(P)-bd_dom_sf"/>
</dbReference>
<gene>
    <name evidence="13" type="primary">gpsA</name>
    <name evidence="20" type="ORF">H4O21_10355</name>
</gene>
<dbReference type="PANTHER" id="PTHR11728:SF1">
    <property type="entry name" value="GLYCEROL-3-PHOSPHATE DEHYDROGENASE [NAD(+)] 2, CHLOROPLASTIC"/>
    <property type="match status" value="1"/>
</dbReference>
<evidence type="ECO:0000256" key="3">
    <source>
        <dbReference type="ARBA" id="ARBA00022857"/>
    </source>
</evidence>
<dbReference type="RefSeq" id="WP_182808794.1">
    <property type="nucleotide sequence ID" value="NZ_JACJFM010000011.1"/>
</dbReference>
<dbReference type="InterPro" id="IPR008927">
    <property type="entry name" value="6-PGluconate_DH-like_C_sf"/>
</dbReference>
<dbReference type="GO" id="GO:0005829">
    <property type="term" value="C:cytosol"/>
    <property type="evidence" value="ECO:0007669"/>
    <property type="project" value="TreeGrafter"/>
</dbReference>
<reference evidence="20 21" key="1">
    <citation type="submission" date="2020-08" db="EMBL/GenBank/DDBJ databases">
        <title>Oceanospirillum sp. nov. isolated from marine sediment.</title>
        <authorList>
            <person name="Ji X."/>
        </authorList>
    </citation>
    <scope>NUCLEOTIDE SEQUENCE [LARGE SCALE GENOMIC DNA]</scope>
    <source>
        <strain evidence="20 21">D5</strain>
    </source>
</reference>
<feature type="binding site" evidence="13">
    <location>
        <position position="35"/>
    </location>
    <ligand>
        <name>NADPH</name>
        <dbReference type="ChEBI" id="CHEBI:57783"/>
    </ligand>
</feature>
<dbReference type="Gene3D" id="3.40.50.720">
    <property type="entry name" value="NAD(P)-binding Rossmann-like Domain"/>
    <property type="match status" value="1"/>
</dbReference>
<keyword evidence="13" id="KW-0547">Nucleotide-binding</keyword>
<evidence type="ECO:0000256" key="13">
    <source>
        <dbReference type="HAMAP-Rule" id="MF_00394"/>
    </source>
</evidence>
<dbReference type="Proteomes" id="UP000565262">
    <property type="component" value="Unassembled WGS sequence"/>
</dbReference>
<keyword evidence="21" id="KW-1185">Reference proteome</keyword>
<dbReference type="Gene3D" id="1.10.1040.10">
    <property type="entry name" value="N-(1-d-carboxylethyl)-l-norvaline Dehydrogenase, domain 2"/>
    <property type="match status" value="1"/>
</dbReference>
<evidence type="ECO:0000256" key="6">
    <source>
        <dbReference type="ARBA" id="ARBA00023098"/>
    </source>
</evidence>
<keyword evidence="6 13" id="KW-0443">Lipid metabolism</keyword>
<feature type="domain" description="Glycerol-3-phosphate dehydrogenase NAD-dependent C-terminal" evidence="19">
    <location>
        <begin position="181"/>
        <end position="321"/>
    </location>
</feature>
<evidence type="ECO:0000256" key="17">
    <source>
        <dbReference type="RuleBase" id="RU000437"/>
    </source>
</evidence>
<comment type="catalytic activity">
    <reaction evidence="13">
        <text>sn-glycerol 3-phosphate + NAD(+) = dihydroxyacetone phosphate + NADH + H(+)</text>
        <dbReference type="Rhea" id="RHEA:11092"/>
        <dbReference type="ChEBI" id="CHEBI:15378"/>
        <dbReference type="ChEBI" id="CHEBI:57540"/>
        <dbReference type="ChEBI" id="CHEBI:57597"/>
        <dbReference type="ChEBI" id="CHEBI:57642"/>
        <dbReference type="ChEBI" id="CHEBI:57945"/>
        <dbReference type="EC" id="1.1.1.94"/>
    </reaction>
</comment>
<comment type="catalytic activity">
    <reaction evidence="9">
        <text>sn-glycerol 3-phosphate + NADP(+) = dihydroxyacetone phosphate + NADPH + H(+)</text>
        <dbReference type="Rhea" id="RHEA:11096"/>
        <dbReference type="ChEBI" id="CHEBI:15378"/>
        <dbReference type="ChEBI" id="CHEBI:57597"/>
        <dbReference type="ChEBI" id="CHEBI:57642"/>
        <dbReference type="ChEBI" id="CHEBI:57783"/>
        <dbReference type="ChEBI" id="CHEBI:58349"/>
        <dbReference type="EC" id="1.1.1.94"/>
    </reaction>
    <physiologicalReaction direction="right-to-left" evidence="9">
        <dbReference type="Rhea" id="RHEA:11098"/>
    </physiologicalReaction>
</comment>
<evidence type="ECO:0000313" key="20">
    <source>
        <dbReference type="EMBL" id="MBB1487012.1"/>
    </source>
</evidence>
<protein>
    <recommendedName>
        <fullName evidence="11 13">Glycerol-3-phosphate dehydrogenase [NAD(P)+]</fullName>
        <ecNumber evidence="10 13">1.1.1.94</ecNumber>
    </recommendedName>
    <alternativeName>
        <fullName evidence="13">NAD(P)(+)-dependent glycerol-3-phosphate dehydrogenase</fullName>
    </alternativeName>
    <alternativeName>
        <fullName evidence="12 13">NAD(P)H-dependent dihydroxyacetone-phosphate reductase</fullName>
    </alternativeName>
</protein>